<dbReference type="PANTHER" id="PTHR47545:SF1">
    <property type="entry name" value="MULTIFUNCTIONAL CCA PROTEIN"/>
    <property type="match status" value="1"/>
</dbReference>
<accession>A0A1H3KI25</accession>
<dbReference type="RefSeq" id="WP_093311377.1">
    <property type="nucleotide sequence ID" value="NZ_FNPV01000002.1"/>
</dbReference>
<keyword evidence="6" id="KW-0547">Nucleotide-binding</keyword>
<dbReference type="GO" id="GO:0046872">
    <property type="term" value="F:metal ion binding"/>
    <property type="evidence" value="ECO:0007669"/>
    <property type="project" value="UniProtKB-KW"/>
</dbReference>
<reference evidence="14 15" key="1">
    <citation type="submission" date="2016-10" db="EMBL/GenBank/DDBJ databases">
        <authorList>
            <person name="de Groot N.N."/>
        </authorList>
    </citation>
    <scope>NUCLEOTIDE SEQUENCE [LARGE SCALE GENOMIC DNA]</scope>
    <source>
        <strain evidence="14 15">APO</strain>
    </source>
</reference>
<dbReference type="GO" id="GO:0042245">
    <property type="term" value="P:RNA repair"/>
    <property type="evidence" value="ECO:0007669"/>
    <property type="project" value="UniProtKB-KW"/>
</dbReference>
<dbReference type="GO" id="GO:0008033">
    <property type="term" value="P:tRNA processing"/>
    <property type="evidence" value="ECO:0007669"/>
    <property type="project" value="UniProtKB-KW"/>
</dbReference>
<dbReference type="Gene3D" id="1.10.3090.10">
    <property type="entry name" value="cca-adding enzyme, domain 2"/>
    <property type="match status" value="1"/>
</dbReference>
<dbReference type="Proteomes" id="UP000199230">
    <property type="component" value="Unassembled WGS sequence"/>
</dbReference>
<evidence type="ECO:0000256" key="1">
    <source>
        <dbReference type="ARBA" id="ARBA00001946"/>
    </source>
</evidence>
<feature type="domain" description="Poly A polymerase head" evidence="12">
    <location>
        <begin position="82"/>
        <end position="122"/>
    </location>
</feature>
<keyword evidence="9" id="KW-0460">Magnesium</keyword>
<keyword evidence="10 11" id="KW-0694">RNA-binding</keyword>
<organism evidence="14 15">
    <name type="scientific">Tindallia californiensis</name>
    <dbReference type="NCBI Taxonomy" id="159292"/>
    <lineage>
        <taxon>Bacteria</taxon>
        <taxon>Bacillati</taxon>
        <taxon>Bacillota</taxon>
        <taxon>Clostridia</taxon>
        <taxon>Peptostreptococcales</taxon>
        <taxon>Tindalliaceae</taxon>
        <taxon>Tindallia</taxon>
    </lineage>
</organism>
<evidence type="ECO:0000256" key="8">
    <source>
        <dbReference type="ARBA" id="ARBA00022840"/>
    </source>
</evidence>
<keyword evidence="3" id="KW-0819">tRNA processing</keyword>
<evidence type="ECO:0000259" key="13">
    <source>
        <dbReference type="Pfam" id="PF12627"/>
    </source>
</evidence>
<dbReference type="AlphaFoldDB" id="A0A1H3KI25"/>
<evidence type="ECO:0000313" key="14">
    <source>
        <dbReference type="EMBL" id="SDY51862.1"/>
    </source>
</evidence>
<proteinExistence type="inferred from homology"/>
<evidence type="ECO:0000256" key="6">
    <source>
        <dbReference type="ARBA" id="ARBA00022741"/>
    </source>
</evidence>
<dbReference type="InterPro" id="IPR002646">
    <property type="entry name" value="PolA_pol_head_dom"/>
</dbReference>
<evidence type="ECO:0000259" key="12">
    <source>
        <dbReference type="Pfam" id="PF01743"/>
    </source>
</evidence>
<dbReference type="GO" id="GO:0005524">
    <property type="term" value="F:ATP binding"/>
    <property type="evidence" value="ECO:0007669"/>
    <property type="project" value="UniProtKB-KW"/>
</dbReference>
<keyword evidence="4" id="KW-0548">Nucleotidyltransferase</keyword>
<dbReference type="Pfam" id="PF12627">
    <property type="entry name" value="PolyA_pol_RNAbd"/>
    <property type="match status" value="1"/>
</dbReference>
<keyword evidence="2 11" id="KW-0808">Transferase</keyword>
<dbReference type="InterPro" id="IPR043519">
    <property type="entry name" value="NT_sf"/>
</dbReference>
<keyword evidence="8" id="KW-0067">ATP-binding</keyword>
<dbReference type="STRING" id="159292.SAMN05192546_102374"/>
<keyword evidence="5" id="KW-0479">Metal-binding</keyword>
<dbReference type="Gene3D" id="3.30.460.10">
    <property type="entry name" value="Beta Polymerase, domain 2"/>
    <property type="match status" value="2"/>
</dbReference>
<protein>
    <submittedName>
        <fullName evidence="14">tRNA nucleotidyltransferase/poly(A) polymerase</fullName>
    </submittedName>
</protein>
<dbReference type="SUPFAM" id="SSF81301">
    <property type="entry name" value="Nucleotidyltransferase"/>
    <property type="match status" value="1"/>
</dbReference>
<dbReference type="GO" id="GO:0003723">
    <property type="term" value="F:RNA binding"/>
    <property type="evidence" value="ECO:0007669"/>
    <property type="project" value="UniProtKB-KW"/>
</dbReference>
<dbReference type="OrthoDB" id="9805698at2"/>
<comment type="similarity">
    <text evidence="11">Belongs to the tRNA nucleotidyltransferase/poly(A) polymerase family.</text>
</comment>
<gene>
    <name evidence="14" type="ORF">SAMN05192546_102374</name>
</gene>
<evidence type="ECO:0000256" key="11">
    <source>
        <dbReference type="RuleBase" id="RU003953"/>
    </source>
</evidence>
<evidence type="ECO:0000256" key="10">
    <source>
        <dbReference type="ARBA" id="ARBA00022884"/>
    </source>
</evidence>
<dbReference type="SUPFAM" id="SSF81891">
    <property type="entry name" value="Poly A polymerase C-terminal region-like"/>
    <property type="match status" value="1"/>
</dbReference>
<evidence type="ECO:0000256" key="5">
    <source>
        <dbReference type="ARBA" id="ARBA00022723"/>
    </source>
</evidence>
<evidence type="ECO:0000256" key="7">
    <source>
        <dbReference type="ARBA" id="ARBA00022800"/>
    </source>
</evidence>
<keyword evidence="15" id="KW-1185">Reference proteome</keyword>
<dbReference type="InterPro" id="IPR032828">
    <property type="entry name" value="PolyA_RNA-bd"/>
</dbReference>
<comment type="cofactor">
    <cofactor evidence="1">
        <name>Mg(2+)</name>
        <dbReference type="ChEBI" id="CHEBI:18420"/>
    </cofactor>
</comment>
<name>A0A1H3KI25_9FIRM</name>
<feature type="domain" description="tRNA nucleotidyltransferase/poly(A) polymerase RNA and SrmB- binding" evidence="13">
    <location>
        <begin position="149"/>
        <end position="195"/>
    </location>
</feature>
<evidence type="ECO:0000256" key="9">
    <source>
        <dbReference type="ARBA" id="ARBA00022842"/>
    </source>
</evidence>
<dbReference type="PANTHER" id="PTHR47545">
    <property type="entry name" value="MULTIFUNCTIONAL CCA PROTEIN"/>
    <property type="match status" value="1"/>
</dbReference>
<dbReference type="GO" id="GO:0016779">
    <property type="term" value="F:nucleotidyltransferase activity"/>
    <property type="evidence" value="ECO:0007669"/>
    <property type="project" value="UniProtKB-KW"/>
</dbReference>
<keyword evidence="7" id="KW-0692">RNA repair</keyword>
<evidence type="ECO:0000256" key="4">
    <source>
        <dbReference type="ARBA" id="ARBA00022695"/>
    </source>
</evidence>
<evidence type="ECO:0000256" key="2">
    <source>
        <dbReference type="ARBA" id="ARBA00022679"/>
    </source>
</evidence>
<sequence>MKKEDLIQQIVNMKGQPYWVGGCVRDPLLGYKAKDKDLVIFNLSAMNLEHILSSLGRWKKYGKNQLIWAPAELKVEITLSGASLQQDAFGRDFTMNAIYQEAITGKIDDPLGGIKDIKSKQIKMTGPETFRKDPLRVYRAIQLASRFNLSIEVSTLQLMKKESISHIPAERTYAEMQKWIMSPFPQIGFEYMVKTEKCLSFIKGKQEDEIKKKIEKVIFFRDKSKNPELFMWALLICYAYQSVFSNTEKALGEMDFKSIREAFYQMSRHHEKSNALMKRLSAIKRLLNYENAADCRRLSLLLDKEETLLFAKALERNDLEKMIHQHWPAQEIAPYFTGNRLKKMGIQEGTEIGKWQKIAFELQLEGVEIRKIEEYINRHIQLS</sequence>
<dbReference type="InterPro" id="IPR050124">
    <property type="entry name" value="tRNA_CCA-adding_enzyme"/>
</dbReference>
<dbReference type="Pfam" id="PF01743">
    <property type="entry name" value="PolyA_pol"/>
    <property type="match status" value="1"/>
</dbReference>
<dbReference type="EMBL" id="FNPV01000002">
    <property type="protein sequence ID" value="SDY51862.1"/>
    <property type="molecule type" value="Genomic_DNA"/>
</dbReference>
<evidence type="ECO:0000313" key="15">
    <source>
        <dbReference type="Proteomes" id="UP000199230"/>
    </source>
</evidence>
<evidence type="ECO:0000256" key="3">
    <source>
        <dbReference type="ARBA" id="ARBA00022694"/>
    </source>
</evidence>